<dbReference type="InterPro" id="IPR004344">
    <property type="entry name" value="TTL/TTLL_fam"/>
</dbReference>
<name>G8Y3T9_PICSO</name>
<dbReference type="EMBL" id="FO082047">
    <property type="protein sequence ID" value="CCE85357.1"/>
    <property type="molecule type" value="Genomic_DNA"/>
</dbReference>
<dbReference type="STRING" id="559304.G8Y3T9"/>
<dbReference type="OMA" id="ISSSYWQ"/>
<reference evidence="2 3" key="1">
    <citation type="journal article" date="2012" name="G3 (Bethesda)">
        <title>Pichia sorbitophila, an interspecies yeast hybrid reveals early steps of genome resolution following polyploidization.</title>
        <authorList>
            <person name="Leh Louis V."/>
            <person name="Despons L."/>
            <person name="Friedrich A."/>
            <person name="Martin T."/>
            <person name="Durrens P."/>
            <person name="Casaregola S."/>
            <person name="Neuveglise C."/>
            <person name="Fairhead C."/>
            <person name="Marck C."/>
            <person name="Cruz J.A."/>
            <person name="Straub M.L."/>
            <person name="Kugler V."/>
            <person name="Sacerdot C."/>
            <person name="Uzunov Z."/>
            <person name="Thierry A."/>
            <person name="Weiss S."/>
            <person name="Bleykasten C."/>
            <person name="De Montigny J."/>
            <person name="Jacques N."/>
            <person name="Jung P."/>
            <person name="Lemaire M."/>
            <person name="Mallet S."/>
            <person name="Morel G."/>
            <person name="Richard G.F."/>
            <person name="Sarkar A."/>
            <person name="Savel G."/>
            <person name="Schacherer J."/>
            <person name="Seret M.L."/>
            <person name="Talla E."/>
            <person name="Samson G."/>
            <person name="Jubin C."/>
            <person name="Poulain J."/>
            <person name="Vacherie B."/>
            <person name="Barbe V."/>
            <person name="Pelletier E."/>
            <person name="Sherman D.J."/>
            <person name="Westhof E."/>
            <person name="Weissenbach J."/>
            <person name="Baret P.V."/>
            <person name="Wincker P."/>
            <person name="Gaillardin C."/>
            <person name="Dujon B."/>
            <person name="Souciet J.L."/>
        </authorList>
    </citation>
    <scope>NUCLEOTIDE SEQUENCE [LARGE SCALE GENOMIC DNA]</scope>
    <source>
        <strain evidence="3">ATCC MYA-4447 / BCRC 22081 / CBS 7064 / NBRC 10061 / NRRL Y-12695</strain>
    </source>
</reference>
<organism evidence="2 3">
    <name type="scientific">Pichia sorbitophila (strain ATCC MYA-4447 / BCRC 22081 / CBS 7064 / NBRC 10061 / NRRL Y-12695)</name>
    <name type="common">Hybrid yeast</name>
    <dbReference type="NCBI Taxonomy" id="559304"/>
    <lineage>
        <taxon>Eukaryota</taxon>
        <taxon>Fungi</taxon>
        <taxon>Dikarya</taxon>
        <taxon>Ascomycota</taxon>
        <taxon>Saccharomycotina</taxon>
        <taxon>Pichiomycetes</taxon>
        <taxon>Debaryomycetaceae</taxon>
        <taxon>Millerozyma</taxon>
    </lineage>
</organism>
<protein>
    <submittedName>
        <fullName evidence="2">Piso0_004947 protein</fullName>
    </submittedName>
</protein>
<evidence type="ECO:0000313" key="3">
    <source>
        <dbReference type="Proteomes" id="UP000005222"/>
    </source>
</evidence>
<dbReference type="SUPFAM" id="SSF64167">
    <property type="entry name" value="SurE-like"/>
    <property type="match status" value="1"/>
</dbReference>
<dbReference type="PANTHER" id="PTHR47551:SF1">
    <property type="entry name" value="TUBULIN--TYROSINE LIGASE PBY1-RELATED"/>
    <property type="match status" value="1"/>
</dbReference>
<dbReference type="Gene3D" id="3.30.470.20">
    <property type="entry name" value="ATP-grasp fold, B domain"/>
    <property type="match status" value="1"/>
</dbReference>
<dbReference type="PANTHER" id="PTHR47551">
    <property type="entry name" value="TUBULIN--TYROSINE LIGASE PBY1-RELATED"/>
    <property type="match status" value="1"/>
</dbReference>
<dbReference type="GO" id="GO:0016787">
    <property type="term" value="F:hydrolase activity"/>
    <property type="evidence" value="ECO:0007669"/>
    <property type="project" value="InterPro"/>
</dbReference>
<evidence type="ECO:0000259" key="1">
    <source>
        <dbReference type="Pfam" id="PF01975"/>
    </source>
</evidence>
<dbReference type="FunCoup" id="G8Y3T9">
    <property type="interactions" value="57"/>
</dbReference>
<evidence type="ECO:0000313" key="2">
    <source>
        <dbReference type="EMBL" id="CCE85357.1"/>
    </source>
</evidence>
<dbReference type="Proteomes" id="UP000005222">
    <property type="component" value="Chromosome M"/>
</dbReference>
<dbReference type="eggNOG" id="KOG2157">
    <property type="taxonomic scope" value="Eukaryota"/>
</dbReference>
<dbReference type="PROSITE" id="PS51221">
    <property type="entry name" value="TTL"/>
    <property type="match status" value="1"/>
</dbReference>
<dbReference type="SUPFAM" id="SSF56059">
    <property type="entry name" value="Glutathione synthetase ATP-binding domain-like"/>
    <property type="match status" value="1"/>
</dbReference>
<proteinExistence type="predicted"/>
<dbReference type="Pfam" id="PF03133">
    <property type="entry name" value="TTL"/>
    <property type="match status" value="1"/>
</dbReference>
<dbReference type="InterPro" id="IPR036523">
    <property type="entry name" value="SurE-like_sf"/>
</dbReference>
<dbReference type="InterPro" id="IPR027746">
    <property type="entry name" value="TTL"/>
</dbReference>
<gene>
    <name evidence="2" type="primary">Piso0_004947</name>
    <name evidence="2" type="ORF">GNLVRS01_PISO0M04456g</name>
</gene>
<dbReference type="InParanoid" id="G8Y3T9"/>
<feature type="domain" description="Survival protein SurE-like phosphatase/nucleotidase" evidence="1">
    <location>
        <begin position="3"/>
        <end position="219"/>
    </location>
</feature>
<dbReference type="Gene3D" id="3.40.1210.10">
    <property type="entry name" value="Survival protein SurE-like phosphatase/nucleotidase"/>
    <property type="match status" value="1"/>
</dbReference>
<sequence>MHVLLTNDDGPLDNFSCPYIKYLVDEINEATDWDLSVVVPNQQRSWIGKAHFAGKTLTSSYIYTKASTASPNENVNAYEGPFKLPNEKYTSDSQYQEWCLIDSTPAACSDIGIHHVYSSRKSAPVDLVISGPNFGKNSGNLYILSSGTVGAALEAVTHGVKSMAVSYSYNSFKHNFYQIKEAAKITVRIIKKLYPKLRASDDIDLFSINVPLSDSLKLGKTKVMYAPISSSYWQSIYSKAEELNKNGHEQFLWTPNFKQVHQDSLIDFNHTDNRVLLDENVSVTPLKAAYKGVNIDMEELKLDSDEADPENELENSASNNKKITFLISIPKTEYIFEPFVNAAKHVFPDAEVSTDKSILKEIPSNPLLRVFHYCEYEDIDLDLVTGYGSQYFIPSFIYRKGLIRKHFLANLIHQYVAKNPSSILKQALPETFQLELDYAEFLDDSLDESYELRQALEQGDKTWILKPSMSDKGQGIRLFKNIDQLQAIFDSFEEQQENDASSNTQLDDSDNRGVIISQLRHFIIQEYKDKPLLLSNYGNRKFHLRTYVVCSGSLKVFLFKDILTLFAETSYKSSEESSSTSIDMDGHLTNTCLQDTESALVVPFWNLKDSSFSHDDKHRVFSEIKKITAELFNAAVSVDKMNFQPLRNAIEIYGIDYLVNDDLSVSLLEVNAYPDFKQTGTDLKNKIYALFQSTVSQAISPLLQNPGHRGGSLVPVYEHELPY</sequence>
<dbReference type="OrthoDB" id="202825at2759"/>
<dbReference type="Pfam" id="PF01975">
    <property type="entry name" value="SurE"/>
    <property type="match status" value="1"/>
</dbReference>
<keyword evidence="3" id="KW-1185">Reference proteome</keyword>
<dbReference type="InterPro" id="IPR002828">
    <property type="entry name" value="SurE-like_Pase/nucleotidase"/>
</dbReference>
<dbReference type="HOGENOM" id="CLU_007204_0_0_1"/>
<dbReference type="AlphaFoldDB" id="G8Y3T9"/>
<dbReference type="GO" id="GO:0000932">
    <property type="term" value="C:P-body"/>
    <property type="evidence" value="ECO:0007669"/>
    <property type="project" value="TreeGrafter"/>
</dbReference>
<accession>G8Y3T9</accession>
<dbReference type="NCBIfam" id="TIGR00087">
    <property type="entry name" value="surE"/>
    <property type="match status" value="1"/>
</dbReference>